<evidence type="ECO:0000313" key="3">
    <source>
        <dbReference type="Proteomes" id="UP000708208"/>
    </source>
</evidence>
<dbReference type="Proteomes" id="UP000708208">
    <property type="component" value="Unassembled WGS sequence"/>
</dbReference>
<comment type="caution">
    <text evidence="2">The sequence shown here is derived from an EMBL/GenBank/DDBJ whole genome shotgun (WGS) entry which is preliminary data.</text>
</comment>
<gene>
    <name evidence="2" type="ORF">AFUS01_LOCUS45988</name>
</gene>
<reference evidence="2" key="1">
    <citation type="submission" date="2021-06" db="EMBL/GenBank/DDBJ databases">
        <authorList>
            <person name="Hodson N. C."/>
            <person name="Mongue J. A."/>
            <person name="Jaron S. K."/>
        </authorList>
    </citation>
    <scope>NUCLEOTIDE SEQUENCE</scope>
</reference>
<evidence type="ECO:0000256" key="1">
    <source>
        <dbReference type="SAM" id="SignalP"/>
    </source>
</evidence>
<feature type="non-terminal residue" evidence="2">
    <location>
        <position position="1"/>
    </location>
</feature>
<sequence>KPSNFTMAFSAPSWIVLALVFTIVLAVAFQYAEAACYITPEDMVTLIERATLILTLLWNLKS</sequence>
<feature type="signal peptide" evidence="1">
    <location>
        <begin position="1"/>
        <end position="34"/>
    </location>
</feature>
<keyword evidence="1" id="KW-0732">Signal</keyword>
<dbReference type="EMBL" id="CAJVCH010571158">
    <property type="protein sequence ID" value="CAG7836785.1"/>
    <property type="molecule type" value="Genomic_DNA"/>
</dbReference>
<keyword evidence="3" id="KW-1185">Reference proteome</keyword>
<dbReference type="AlphaFoldDB" id="A0A8J2Q1I5"/>
<feature type="chain" id="PRO_5036271426" evidence="1">
    <location>
        <begin position="35"/>
        <end position="62"/>
    </location>
</feature>
<protein>
    <submittedName>
        <fullName evidence="2">Uncharacterized protein</fullName>
    </submittedName>
</protein>
<evidence type="ECO:0000313" key="2">
    <source>
        <dbReference type="EMBL" id="CAG7836787.1"/>
    </source>
</evidence>
<proteinExistence type="predicted"/>
<organism evidence="2 3">
    <name type="scientific">Allacma fusca</name>
    <dbReference type="NCBI Taxonomy" id="39272"/>
    <lineage>
        <taxon>Eukaryota</taxon>
        <taxon>Metazoa</taxon>
        <taxon>Ecdysozoa</taxon>
        <taxon>Arthropoda</taxon>
        <taxon>Hexapoda</taxon>
        <taxon>Collembola</taxon>
        <taxon>Symphypleona</taxon>
        <taxon>Sminthuridae</taxon>
        <taxon>Allacma</taxon>
    </lineage>
</organism>
<dbReference type="EMBL" id="CAJVCH010571158">
    <property type="protein sequence ID" value="CAG7836787.1"/>
    <property type="molecule type" value="Genomic_DNA"/>
</dbReference>
<accession>A0A8J2Q1I5</accession>
<name>A0A8J2Q1I5_9HEXA</name>